<comment type="caution">
    <text evidence="5">The sequence shown here is derived from an EMBL/GenBank/DDBJ whole genome shotgun (WGS) entry which is preliminary data.</text>
</comment>
<keyword evidence="1" id="KW-0646">Protease inhibitor</keyword>
<evidence type="ECO:0000256" key="2">
    <source>
        <dbReference type="ARBA" id="ARBA00023157"/>
    </source>
</evidence>
<dbReference type="GO" id="GO:0030414">
    <property type="term" value="F:peptidase inhibitor activity"/>
    <property type="evidence" value="ECO:0007669"/>
    <property type="project" value="UniProtKB-KW"/>
</dbReference>
<evidence type="ECO:0000256" key="3">
    <source>
        <dbReference type="SAM" id="SignalP"/>
    </source>
</evidence>
<organism evidence="5 6">
    <name type="scientific">Hymenochirus boettgeri</name>
    <name type="common">Congo dwarf clawed frog</name>
    <dbReference type="NCBI Taxonomy" id="247094"/>
    <lineage>
        <taxon>Eukaryota</taxon>
        <taxon>Metazoa</taxon>
        <taxon>Chordata</taxon>
        <taxon>Craniata</taxon>
        <taxon>Vertebrata</taxon>
        <taxon>Euteleostomi</taxon>
        <taxon>Amphibia</taxon>
        <taxon>Batrachia</taxon>
        <taxon>Anura</taxon>
        <taxon>Pipoidea</taxon>
        <taxon>Pipidae</taxon>
        <taxon>Pipinae</taxon>
        <taxon>Hymenochirus</taxon>
    </lineage>
</organism>
<dbReference type="OrthoDB" id="9902448at2759"/>
<evidence type="ECO:0000259" key="4">
    <source>
        <dbReference type="Pfam" id="PF01826"/>
    </source>
</evidence>
<evidence type="ECO:0000256" key="1">
    <source>
        <dbReference type="ARBA" id="ARBA00022690"/>
    </source>
</evidence>
<dbReference type="Gene3D" id="2.10.25.10">
    <property type="entry name" value="Laminin"/>
    <property type="match status" value="2"/>
</dbReference>
<dbReference type="InterPro" id="IPR002919">
    <property type="entry name" value="TIL_dom"/>
</dbReference>
<dbReference type="InterPro" id="IPR051368">
    <property type="entry name" value="SerProtInhib-TIL_Domain"/>
</dbReference>
<dbReference type="Pfam" id="PF01826">
    <property type="entry name" value="TIL"/>
    <property type="match status" value="1"/>
</dbReference>
<keyword evidence="2" id="KW-1015">Disulfide bond</keyword>
<dbReference type="PANTHER" id="PTHR23259">
    <property type="entry name" value="RIDDLE"/>
    <property type="match status" value="1"/>
</dbReference>
<protein>
    <recommendedName>
        <fullName evidence="4">TIL domain-containing protein</fullName>
    </recommendedName>
</protein>
<dbReference type="EMBL" id="JAACNH010000008">
    <property type="protein sequence ID" value="KAG8433710.1"/>
    <property type="molecule type" value="Genomic_DNA"/>
</dbReference>
<feature type="chain" id="PRO_5036435618" description="TIL domain-containing protein" evidence="3">
    <location>
        <begin position="23"/>
        <end position="161"/>
    </location>
</feature>
<gene>
    <name evidence="5" type="ORF">GDO86_012169</name>
</gene>
<dbReference type="CDD" id="cd19941">
    <property type="entry name" value="TIL"/>
    <property type="match status" value="2"/>
</dbReference>
<evidence type="ECO:0000313" key="6">
    <source>
        <dbReference type="Proteomes" id="UP000812440"/>
    </source>
</evidence>
<dbReference type="AlphaFoldDB" id="A0A8T2IRN3"/>
<accession>A0A8T2IRN3</accession>
<dbReference type="PANTHER" id="PTHR23259:SF82">
    <property type="entry name" value="SERINE PROTEASE INHIBITOR 1 PROTEIN"/>
    <property type="match status" value="1"/>
</dbReference>
<dbReference type="EMBL" id="JAACNH010000008">
    <property type="protein sequence ID" value="KAG8433708.1"/>
    <property type="molecule type" value="Genomic_DNA"/>
</dbReference>
<dbReference type="SUPFAM" id="SSF57567">
    <property type="entry name" value="Serine protease inhibitors"/>
    <property type="match status" value="2"/>
</dbReference>
<dbReference type="Proteomes" id="UP000812440">
    <property type="component" value="Chromosome 7"/>
</dbReference>
<evidence type="ECO:0000313" key="5">
    <source>
        <dbReference type="EMBL" id="KAG8433710.1"/>
    </source>
</evidence>
<proteinExistence type="predicted"/>
<feature type="signal peptide" evidence="3">
    <location>
        <begin position="1"/>
        <end position="22"/>
    </location>
</feature>
<name>A0A8T2IRN3_9PIPI</name>
<feature type="domain" description="TIL" evidence="4">
    <location>
        <begin position="91"/>
        <end position="147"/>
    </location>
</feature>
<reference evidence="5" key="1">
    <citation type="thesis" date="2020" institute="ProQuest LLC" country="789 East Eisenhower Parkway, Ann Arbor, MI, USA">
        <title>Comparative Genomics and Chromosome Evolution.</title>
        <authorList>
            <person name="Mudd A.B."/>
        </authorList>
    </citation>
    <scope>NUCLEOTIDE SEQUENCE</scope>
    <source>
        <strain evidence="5">Female2</strain>
        <tissue evidence="5">Blood</tissue>
    </source>
</reference>
<keyword evidence="3" id="KW-0732">Signal</keyword>
<dbReference type="InterPro" id="IPR036084">
    <property type="entry name" value="Ser_inhib-like_sf"/>
</dbReference>
<dbReference type="EMBL" id="JAACNH010000008">
    <property type="protein sequence ID" value="KAG8433709.1"/>
    <property type="molecule type" value="Genomic_DNA"/>
</dbReference>
<sequence>MSFSLHLIILGTSLLMAQQLKAIPPQDNPCPPNMIHRCVSLCYSNCENLNNTVDPCISLCPIQGCDCINGLVRLTPSSNICVQPTQCNVICPPNMHFEPCLHSYRPTCATRTQDQTVFPYCLPRCVCNTGYILSNDPVPHCIKLRQCLTAVEALPDKQFVQ</sequence>
<keyword evidence="6" id="KW-1185">Reference proteome</keyword>